<feature type="region of interest" description="Disordered" evidence="1">
    <location>
        <begin position="55"/>
        <end position="77"/>
    </location>
</feature>
<evidence type="ECO:0000256" key="1">
    <source>
        <dbReference type="SAM" id="MobiDB-lite"/>
    </source>
</evidence>
<keyword evidence="3" id="KW-1185">Reference proteome</keyword>
<protein>
    <submittedName>
        <fullName evidence="2">Uncharacterized protein</fullName>
    </submittedName>
</protein>
<evidence type="ECO:0000313" key="3">
    <source>
        <dbReference type="Proteomes" id="UP000242715"/>
    </source>
</evidence>
<sequence length="77" mass="8549">MSAHKIKAKKGKDETRLPKQFKLLGLNKGGSDSPFFRLKREEVCKGCVNSNCAKNHKGNFTQTDSPRQETTLHSTSG</sequence>
<gene>
    <name evidence="2" type="ORF">TSUD_154150</name>
</gene>
<dbReference type="AlphaFoldDB" id="A0A2Z6N9T4"/>
<reference evidence="3" key="1">
    <citation type="journal article" date="2017" name="Front. Plant Sci.">
        <title>Climate Clever Clovers: New Paradigm to Reduce the Environmental Footprint of Ruminants by Breeding Low Methanogenic Forages Utilizing Haplotype Variation.</title>
        <authorList>
            <person name="Kaur P."/>
            <person name="Appels R."/>
            <person name="Bayer P.E."/>
            <person name="Keeble-Gagnere G."/>
            <person name="Wang J."/>
            <person name="Hirakawa H."/>
            <person name="Shirasawa K."/>
            <person name="Vercoe P."/>
            <person name="Stefanova K."/>
            <person name="Durmic Z."/>
            <person name="Nichols P."/>
            <person name="Revell C."/>
            <person name="Isobe S.N."/>
            <person name="Edwards D."/>
            <person name="Erskine W."/>
        </authorList>
    </citation>
    <scope>NUCLEOTIDE SEQUENCE [LARGE SCALE GENOMIC DNA]</scope>
    <source>
        <strain evidence="3">cv. Daliak</strain>
    </source>
</reference>
<dbReference type="Proteomes" id="UP000242715">
    <property type="component" value="Unassembled WGS sequence"/>
</dbReference>
<evidence type="ECO:0000313" key="2">
    <source>
        <dbReference type="EMBL" id="GAU38853.1"/>
    </source>
</evidence>
<name>A0A2Z6N9T4_TRISU</name>
<accession>A0A2Z6N9T4</accession>
<organism evidence="2 3">
    <name type="scientific">Trifolium subterraneum</name>
    <name type="common">Subterranean clover</name>
    <dbReference type="NCBI Taxonomy" id="3900"/>
    <lineage>
        <taxon>Eukaryota</taxon>
        <taxon>Viridiplantae</taxon>
        <taxon>Streptophyta</taxon>
        <taxon>Embryophyta</taxon>
        <taxon>Tracheophyta</taxon>
        <taxon>Spermatophyta</taxon>
        <taxon>Magnoliopsida</taxon>
        <taxon>eudicotyledons</taxon>
        <taxon>Gunneridae</taxon>
        <taxon>Pentapetalae</taxon>
        <taxon>rosids</taxon>
        <taxon>fabids</taxon>
        <taxon>Fabales</taxon>
        <taxon>Fabaceae</taxon>
        <taxon>Papilionoideae</taxon>
        <taxon>50 kb inversion clade</taxon>
        <taxon>NPAAA clade</taxon>
        <taxon>Hologalegina</taxon>
        <taxon>IRL clade</taxon>
        <taxon>Trifolieae</taxon>
        <taxon>Trifolium</taxon>
    </lineage>
</organism>
<dbReference type="EMBL" id="DF973734">
    <property type="protein sequence ID" value="GAU38853.1"/>
    <property type="molecule type" value="Genomic_DNA"/>
</dbReference>
<proteinExistence type="predicted"/>